<dbReference type="Gene3D" id="1.10.150.130">
    <property type="match status" value="1"/>
</dbReference>
<dbReference type="InterPro" id="IPR013762">
    <property type="entry name" value="Integrase-like_cat_sf"/>
</dbReference>
<evidence type="ECO:0000259" key="3">
    <source>
        <dbReference type="Pfam" id="PF13102"/>
    </source>
</evidence>
<proteinExistence type="predicted"/>
<protein>
    <submittedName>
        <fullName evidence="4">Phage integrase SAM-like domain-containing protein</fullName>
    </submittedName>
</protein>
<sequence length="450" mass="52151">MATVDVKILKHHKKADGTYNVKIRVTHKREKKYFDTPHFVTERQLTTKLTIKDPFVRKIVNKLLDDYRLRISHLGEKLDLFTADSLRDYLRDKNQIIDFIKFSKGYIQDLIKDNRNGSAKTMQTVVLSLIDYFQRDALSPMEIDEQMLTRYEKYLRGVREITRLNQFNKPVTRKVKGMSDAGIHNHLRDLRVLFKAAMKFYNKPRIGDNPIPYCPFDNYRIVDAPETRKRNLSVEQIIRIRDFKAVPGSRSELARDLFMLSFYMCGMNAVDLFSLKKGNIVNGRVEYNRAKTKGRRKDRAFISIKLIKPAELLMSKYLGVLKLRYSNFENLDRAVNEGMKIVCKSLKMSPITFYWARHSFASLARNKCRMTKDDVAMALNHIDSSNKVTDIYIEKDWSIVDDVQKAVLTLLTSIAKTNAEEAKMCNQSSATPILNFVVVKSVIANNGNPH</sequence>
<dbReference type="Pfam" id="PF13102">
    <property type="entry name" value="Phage_int_SAM_5"/>
    <property type="match status" value="1"/>
</dbReference>
<dbReference type="InterPro" id="IPR050090">
    <property type="entry name" value="Tyrosine_recombinase_XerCD"/>
</dbReference>
<dbReference type="RefSeq" id="WP_273631777.1">
    <property type="nucleotide sequence ID" value="NZ_CP117167.1"/>
</dbReference>
<dbReference type="EMBL" id="CP117167">
    <property type="protein sequence ID" value="WCT13481.1"/>
    <property type="molecule type" value="Genomic_DNA"/>
</dbReference>
<dbReference type="PANTHER" id="PTHR30349:SF64">
    <property type="entry name" value="PROPHAGE INTEGRASE INTD-RELATED"/>
    <property type="match status" value="1"/>
</dbReference>
<dbReference type="Proteomes" id="UP001216139">
    <property type="component" value="Chromosome"/>
</dbReference>
<dbReference type="InterPro" id="IPR025269">
    <property type="entry name" value="SAM-like_dom"/>
</dbReference>
<dbReference type="Gene3D" id="1.10.443.10">
    <property type="entry name" value="Intergrase catalytic core"/>
    <property type="match status" value="1"/>
</dbReference>
<feature type="domain" description="Phage integrase SAM-like" evidence="3">
    <location>
        <begin position="98"/>
        <end position="199"/>
    </location>
</feature>
<organism evidence="4 5">
    <name type="scientific">Mucilaginibacter jinjuensis</name>
    <dbReference type="NCBI Taxonomy" id="1176721"/>
    <lineage>
        <taxon>Bacteria</taxon>
        <taxon>Pseudomonadati</taxon>
        <taxon>Bacteroidota</taxon>
        <taxon>Sphingobacteriia</taxon>
        <taxon>Sphingobacteriales</taxon>
        <taxon>Sphingobacteriaceae</taxon>
        <taxon>Mucilaginibacter</taxon>
    </lineage>
</organism>
<keyword evidence="1" id="KW-0238">DNA-binding</keyword>
<evidence type="ECO:0000256" key="1">
    <source>
        <dbReference type="ARBA" id="ARBA00023125"/>
    </source>
</evidence>
<gene>
    <name evidence="4" type="ORF">PQO05_05975</name>
</gene>
<dbReference type="PANTHER" id="PTHR30349">
    <property type="entry name" value="PHAGE INTEGRASE-RELATED"/>
    <property type="match status" value="1"/>
</dbReference>
<evidence type="ECO:0000256" key="2">
    <source>
        <dbReference type="ARBA" id="ARBA00023172"/>
    </source>
</evidence>
<dbReference type="SUPFAM" id="SSF56349">
    <property type="entry name" value="DNA breaking-rejoining enzymes"/>
    <property type="match status" value="1"/>
</dbReference>
<reference evidence="4 5" key="1">
    <citation type="submission" date="2023-02" db="EMBL/GenBank/DDBJ databases">
        <title>Genome sequence of Mucilaginibacter jinjuensis strain KACC 16571.</title>
        <authorList>
            <person name="Kim S."/>
            <person name="Heo J."/>
            <person name="Kwon S.-W."/>
        </authorList>
    </citation>
    <scope>NUCLEOTIDE SEQUENCE [LARGE SCALE GENOMIC DNA]</scope>
    <source>
        <strain evidence="4 5">KACC 16571</strain>
    </source>
</reference>
<dbReference type="InterPro" id="IPR011010">
    <property type="entry name" value="DNA_brk_join_enz"/>
</dbReference>
<keyword evidence="5" id="KW-1185">Reference proteome</keyword>
<keyword evidence="2" id="KW-0233">DNA recombination</keyword>
<evidence type="ECO:0000313" key="4">
    <source>
        <dbReference type="EMBL" id="WCT13481.1"/>
    </source>
</evidence>
<accession>A0ABY7TAW6</accession>
<dbReference type="InterPro" id="IPR010998">
    <property type="entry name" value="Integrase_recombinase_N"/>
</dbReference>
<name>A0ABY7TAW6_9SPHI</name>
<evidence type="ECO:0000313" key="5">
    <source>
        <dbReference type="Proteomes" id="UP001216139"/>
    </source>
</evidence>